<evidence type="ECO:0000259" key="6">
    <source>
        <dbReference type="Pfam" id="PF00155"/>
    </source>
</evidence>
<reference evidence="7 8" key="1">
    <citation type="submission" date="2021-01" db="EMBL/GenBank/DDBJ databases">
        <title>Entomomonas sp. F2A isolated from a house cricket (Acheta domesticus).</title>
        <authorList>
            <person name="Spergser J."/>
            <person name="Busse H.-J."/>
        </authorList>
    </citation>
    <scope>NUCLEOTIDE SEQUENCE [LARGE SCALE GENOMIC DNA]</scope>
    <source>
        <strain evidence="7 8">F2A</strain>
    </source>
</reference>
<feature type="domain" description="Aminotransferase class I/classII large" evidence="6">
    <location>
        <begin position="25"/>
        <end position="371"/>
    </location>
</feature>
<dbReference type="RefSeq" id="WP_201093840.1">
    <property type="nucleotide sequence ID" value="NZ_CP067393.1"/>
</dbReference>
<dbReference type="InterPro" id="IPR015421">
    <property type="entry name" value="PyrdxlP-dep_Trfase_major"/>
</dbReference>
<evidence type="ECO:0000256" key="3">
    <source>
        <dbReference type="ARBA" id="ARBA00022898"/>
    </source>
</evidence>
<evidence type="ECO:0000256" key="5">
    <source>
        <dbReference type="ARBA" id="ARBA00037974"/>
    </source>
</evidence>
<evidence type="ECO:0000313" key="7">
    <source>
        <dbReference type="EMBL" id="QQP86191.1"/>
    </source>
</evidence>
<dbReference type="InterPro" id="IPR015422">
    <property type="entry name" value="PyrdxlP-dep_Trfase_small"/>
</dbReference>
<dbReference type="AlphaFoldDB" id="A0A974NGF8"/>
<dbReference type="Proteomes" id="UP000595278">
    <property type="component" value="Chromosome"/>
</dbReference>
<dbReference type="CDD" id="cd00609">
    <property type="entry name" value="AAT_like"/>
    <property type="match status" value="1"/>
</dbReference>
<evidence type="ECO:0000256" key="1">
    <source>
        <dbReference type="ARBA" id="ARBA00001933"/>
    </source>
</evidence>
<evidence type="ECO:0000313" key="8">
    <source>
        <dbReference type="Proteomes" id="UP000595278"/>
    </source>
</evidence>
<protein>
    <recommendedName>
        <fullName evidence="2">cysteine-S-conjugate beta-lyase</fullName>
        <ecNumber evidence="2">4.4.1.13</ecNumber>
    </recommendedName>
</protein>
<dbReference type="InterPro" id="IPR027619">
    <property type="entry name" value="C-S_lyase_PatB-like"/>
</dbReference>
<dbReference type="KEGG" id="eaz:JHT90_02790"/>
<organism evidence="7 8">
    <name type="scientific">Entomomonas asaccharolytica</name>
    <dbReference type="NCBI Taxonomy" id="2785331"/>
    <lineage>
        <taxon>Bacteria</taxon>
        <taxon>Pseudomonadati</taxon>
        <taxon>Pseudomonadota</taxon>
        <taxon>Gammaproteobacteria</taxon>
        <taxon>Pseudomonadales</taxon>
        <taxon>Pseudomonadaceae</taxon>
        <taxon>Entomomonas</taxon>
    </lineage>
</organism>
<dbReference type="NCBIfam" id="TIGR04350">
    <property type="entry name" value="C_S_lyase_PatB"/>
    <property type="match status" value="1"/>
</dbReference>
<dbReference type="PANTHER" id="PTHR43525">
    <property type="entry name" value="PROTEIN MALY"/>
    <property type="match status" value="1"/>
</dbReference>
<sequence length="382" mass="43295">MFNFDQVINRANTDSLKWQKYAARDIIPLWIADTDFLSPPSIMKALQERVAEGVYGYGGQPKELAKVFINWADKHYNWQIRPEWLVFLPGLVTGLNISLRAFTNDSESSICPFPIYPPFMAAAKHLNRKQYYANLVNKNNRWVMDLNALENKLDGHEKLLMLCNPQNPGGTVYSHEELLEQLAFAKQHNLIVCSDEIHCDLLLEPNLKHIPFASLNDEAANCSITLMAPSKTFNIAGLGASIAVIPNPQLRQKFMQTMEDIVPHLNILAYTAAIAAYTDTSGWLAEQLAYLRNNRDYLYQQINSIEGLKLLPIEASYLAWIDATQLPIENPHRLFEEAGVGLSDGNDFGCDKFLRLNFGCPRILLEQAIERMKIACSKLHNQ</sequence>
<dbReference type="EC" id="4.4.1.13" evidence="2"/>
<comment type="similarity">
    <text evidence="5">Belongs to the class-II pyridoxal-phosphate-dependent aminotransferase family. MalY/PatB cystathionine beta-lyase subfamily.</text>
</comment>
<dbReference type="InterPro" id="IPR051798">
    <property type="entry name" value="Class-II_PLP-Dep_Aminotrans"/>
</dbReference>
<dbReference type="PANTHER" id="PTHR43525:SF1">
    <property type="entry name" value="PROTEIN MALY"/>
    <property type="match status" value="1"/>
</dbReference>
<dbReference type="EMBL" id="CP067393">
    <property type="protein sequence ID" value="QQP86191.1"/>
    <property type="molecule type" value="Genomic_DNA"/>
</dbReference>
<dbReference type="Pfam" id="PF00155">
    <property type="entry name" value="Aminotran_1_2"/>
    <property type="match status" value="1"/>
</dbReference>
<evidence type="ECO:0000256" key="2">
    <source>
        <dbReference type="ARBA" id="ARBA00012224"/>
    </source>
</evidence>
<dbReference type="Gene3D" id="3.40.640.10">
    <property type="entry name" value="Type I PLP-dependent aspartate aminotransferase-like (Major domain)"/>
    <property type="match status" value="1"/>
</dbReference>
<dbReference type="Gene3D" id="3.90.1150.10">
    <property type="entry name" value="Aspartate Aminotransferase, domain 1"/>
    <property type="match status" value="1"/>
</dbReference>
<evidence type="ECO:0000256" key="4">
    <source>
        <dbReference type="ARBA" id="ARBA00023239"/>
    </source>
</evidence>
<dbReference type="GO" id="GO:0030170">
    <property type="term" value="F:pyridoxal phosphate binding"/>
    <property type="evidence" value="ECO:0007669"/>
    <property type="project" value="InterPro"/>
</dbReference>
<proteinExistence type="inferred from homology"/>
<comment type="cofactor">
    <cofactor evidence="1">
        <name>pyridoxal 5'-phosphate</name>
        <dbReference type="ChEBI" id="CHEBI:597326"/>
    </cofactor>
</comment>
<accession>A0A974NGF8</accession>
<keyword evidence="4 7" id="KW-0456">Lyase</keyword>
<keyword evidence="3" id="KW-0663">Pyridoxal phosphate</keyword>
<dbReference type="InterPro" id="IPR015424">
    <property type="entry name" value="PyrdxlP-dep_Trfase"/>
</dbReference>
<dbReference type="InterPro" id="IPR004839">
    <property type="entry name" value="Aminotransferase_I/II_large"/>
</dbReference>
<dbReference type="SUPFAM" id="SSF53383">
    <property type="entry name" value="PLP-dependent transferases"/>
    <property type="match status" value="1"/>
</dbReference>
<name>A0A974NGF8_9GAMM</name>
<dbReference type="GO" id="GO:0047804">
    <property type="term" value="F:cysteine-S-conjugate beta-lyase activity"/>
    <property type="evidence" value="ECO:0007669"/>
    <property type="project" value="UniProtKB-EC"/>
</dbReference>
<keyword evidence="8" id="KW-1185">Reference proteome</keyword>
<gene>
    <name evidence="7" type="ORF">JHT90_02790</name>
</gene>